<dbReference type="InterPro" id="IPR004676">
    <property type="entry name" value="Cd-R_transporter"/>
</dbReference>
<proteinExistence type="predicted"/>
<protein>
    <recommendedName>
        <fullName evidence="4">Cadmium resistance transporter</fullName>
    </recommendedName>
</protein>
<organism evidence="2 3">
    <name type="scientific">Adineta steineri</name>
    <dbReference type="NCBI Taxonomy" id="433720"/>
    <lineage>
        <taxon>Eukaryota</taxon>
        <taxon>Metazoa</taxon>
        <taxon>Spiralia</taxon>
        <taxon>Gnathifera</taxon>
        <taxon>Rotifera</taxon>
        <taxon>Eurotatoria</taxon>
        <taxon>Bdelloidea</taxon>
        <taxon>Adinetida</taxon>
        <taxon>Adinetidae</taxon>
        <taxon>Adineta</taxon>
    </lineage>
</organism>
<dbReference type="EMBL" id="CAJNON010000423">
    <property type="protein sequence ID" value="CAF1255064.1"/>
    <property type="molecule type" value="Genomic_DNA"/>
</dbReference>
<feature type="transmembrane region" description="Helical" evidence="1">
    <location>
        <begin position="54"/>
        <end position="74"/>
    </location>
</feature>
<feature type="transmembrane region" description="Helical" evidence="1">
    <location>
        <begin position="12"/>
        <end position="34"/>
    </location>
</feature>
<gene>
    <name evidence="2" type="ORF">VCS650_LOCUS28552</name>
</gene>
<sequence>MGKTEKSVGEFIGTALVSFIATNADDLVVLMNFFTEAAMPNSSIKVHHVFIGQYLGFFILLGISLIGYFISYAIPVEMLGFLGLFPIILGLKGLIEIIIELCKKTNDKLSTNEVFTIQLETDRCQNDTNEQTISEHTIEEQPEQNINIDSSSTIPLKQRIVKYFSSCFNLQTLKIASITLANSGDNIAIYTPLFAQASKWQISIYISIFLVMLFIWLIFSYYFINFRPVLSIAQKYSHYIVPVVFIAIGIYILITSDCFPCVRKNNDNRNFEIYSKTSEKESLLKNDHVILGQYLGFSILLMLSLIGYTISAILPIKIFGLLGFLIIYFGLNGLYHLIKDLWKKRKNNNTKNFQEILQNEQIEFIEIHQMDENNINLIKENQSFCDDLKQIIKVSLVTIANGNDNIAIYVPIFVQSTSWQIIAYGLGFLFMVGVLCFVCYCFIHFPPIYKFAQKYAHFISPFIFIALGIYILIDSECFPWLIKIIRTGKWTNI</sequence>
<keyword evidence="1" id="KW-0812">Transmembrane</keyword>
<keyword evidence="1" id="KW-0472">Membrane</keyword>
<dbReference type="Pfam" id="PF03596">
    <property type="entry name" value="Cad"/>
    <property type="match status" value="3"/>
</dbReference>
<feature type="transmembrane region" description="Helical" evidence="1">
    <location>
        <begin position="289"/>
        <end position="310"/>
    </location>
</feature>
<feature type="transmembrane region" description="Helical" evidence="1">
    <location>
        <begin position="455"/>
        <end position="473"/>
    </location>
</feature>
<dbReference type="Proteomes" id="UP000663891">
    <property type="component" value="Unassembled WGS sequence"/>
</dbReference>
<feature type="transmembrane region" description="Helical" evidence="1">
    <location>
        <begin position="316"/>
        <end position="338"/>
    </location>
</feature>
<evidence type="ECO:0000256" key="1">
    <source>
        <dbReference type="SAM" id="Phobius"/>
    </source>
</evidence>
<keyword evidence="1" id="KW-1133">Transmembrane helix</keyword>
<evidence type="ECO:0008006" key="4">
    <source>
        <dbReference type="Google" id="ProtNLM"/>
    </source>
</evidence>
<name>A0A815ACQ4_9BILA</name>
<feature type="transmembrane region" description="Helical" evidence="1">
    <location>
        <begin position="421"/>
        <end position="443"/>
    </location>
</feature>
<evidence type="ECO:0000313" key="2">
    <source>
        <dbReference type="EMBL" id="CAF1255064.1"/>
    </source>
</evidence>
<accession>A0A815ACQ4</accession>
<evidence type="ECO:0000313" key="3">
    <source>
        <dbReference type="Proteomes" id="UP000663891"/>
    </source>
</evidence>
<dbReference type="OrthoDB" id="3791566at2759"/>
<feature type="transmembrane region" description="Helical" evidence="1">
    <location>
        <begin position="236"/>
        <end position="254"/>
    </location>
</feature>
<reference evidence="2" key="1">
    <citation type="submission" date="2021-02" db="EMBL/GenBank/DDBJ databases">
        <authorList>
            <person name="Nowell W R."/>
        </authorList>
    </citation>
    <scope>NUCLEOTIDE SEQUENCE</scope>
</reference>
<dbReference type="AlphaFoldDB" id="A0A815ACQ4"/>
<feature type="transmembrane region" description="Helical" evidence="1">
    <location>
        <begin position="80"/>
        <end position="99"/>
    </location>
</feature>
<comment type="caution">
    <text evidence="2">The sequence shown here is derived from an EMBL/GenBank/DDBJ whole genome shotgun (WGS) entry which is preliminary data.</text>
</comment>
<feature type="transmembrane region" description="Helical" evidence="1">
    <location>
        <begin position="202"/>
        <end position="224"/>
    </location>
</feature>